<keyword evidence="3" id="KW-0812">Transmembrane</keyword>
<feature type="compositionally biased region" description="Polar residues" evidence="2">
    <location>
        <begin position="301"/>
        <end position="313"/>
    </location>
</feature>
<dbReference type="EMBL" id="AP026867">
    <property type="protein sequence ID" value="BDS10121.1"/>
    <property type="molecule type" value="Genomic_DNA"/>
</dbReference>
<feature type="transmembrane region" description="Helical" evidence="3">
    <location>
        <begin position="133"/>
        <end position="157"/>
    </location>
</feature>
<evidence type="ECO:0000313" key="4">
    <source>
        <dbReference type="EMBL" id="BDS10121.1"/>
    </source>
</evidence>
<accession>A0A916DRB9</accession>
<evidence type="ECO:0000256" key="2">
    <source>
        <dbReference type="SAM" id="MobiDB-lite"/>
    </source>
</evidence>
<evidence type="ECO:0000256" key="1">
    <source>
        <dbReference type="SAM" id="Coils"/>
    </source>
</evidence>
<evidence type="ECO:0000313" key="5">
    <source>
        <dbReference type="Proteomes" id="UP001060919"/>
    </source>
</evidence>
<keyword evidence="5" id="KW-1185">Reference proteome</keyword>
<organism evidence="4 5">
    <name type="scientific">Aureispira anguillae</name>
    <dbReference type="NCBI Taxonomy" id="2864201"/>
    <lineage>
        <taxon>Bacteria</taxon>
        <taxon>Pseudomonadati</taxon>
        <taxon>Bacteroidota</taxon>
        <taxon>Saprospiria</taxon>
        <taxon>Saprospirales</taxon>
        <taxon>Saprospiraceae</taxon>
        <taxon>Aureispira</taxon>
    </lineage>
</organism>
<dbReference type="AlphaFoldDB" id="A0A916DRB9"/>
<sequence length="418" mass="46894">MADPDVCCIIHFNLTKDMANLAKSQHIDSKNQRDILKAQEAYEQVPYCQEYRGLKNIGDVLSVLASFCSWHTQAFGLGFLTFMWLSGFLNTAVAMYMGVALGVVGSSIIEALKRIISKLFFKNYFDSKKDTSLKLGASIVLVLAASIGLSFYASLYIPNMVVDAPKLADITRMEASFDKDITELQTERNTYRKNREYKGKLRSKDANTVLLFNEKIEALKKEKKAALKTAKASNKELVNNWVTENNDNGLSIGWFMVLLEILCIGGIAFHWHYKSIARLDGSPAPEPTPPLNKQPKRKGFKSTSTKDLNNQQEVGEPAEQSHDNCLTTNATEKTDSSTIVDLEAVEIFDNDTVDKIKRLKDAISKNYERSFTSKAEETRANNFRKAKERAVVLEDEYGIVSWFSSGSKKVHFSTLQTA</sequence>
<evidence type="ECO:0000256" key="3">
    <source>
        <dbReference type="SAM" id="Phobius"/>
    </source>
</evidence>
<feature type="transmembrane region" description="Helical" evidence="3">
    <location>
        <begin position="252"/>
        <end position="273"/>
    </location>
</feature>
<feature type="transmembrane region" description="Helical" evidence="3">
    <location>
        <begin position="91"/>
        <end position="112"/>
    </location>
</feature>
<dbReference type="Proteomes" id="UP001060919">
    <property type="component" value="Chromosome"/>
</dbReference>
<name>A0A916DRB9_9BACT</name>
<protein>
    <submittedName>
        <fullName evidence="4">Uncharacterized protein</fullName>
    </submittedName>
</protein>
<feature type="coiled-coil region" evidence="1">
    <location>
        <begin position="213"/>
        <end position="240"/>
    </location>
</feature>
<proteinExistence type="predicted"/>
<keyword evidence="3" id="KW-0472">Membrane</keyword>
<feature type="transmembrane region" description="Helical" evidence="3">
    <location>
        <begin position="60"/>
        <end position="85"/>
    </location>
</feature>
<feature type="region of interest" description="Disordered" evidence="2">
    <location>
        <begin position="284"/>
        <end position="323"/>
    </location>
</feature>
<keyword evidence="1" id="KW-0175">Coiled coil</keyword>
<reference evidence="4" key="1">
    <citation type="submission" date="2022-09" db="EMBL/GenBank/DDBJ databases">
        <title>Aureispira anguillicida sp. nov., isolated from Leptocephalus of Japanese eel Anguilla japonica.</title>
        <authorList>
            <person name="Yuasa K."/>
            <person name="Mekata T."/>
            <person name="Ikunari K."/>
        </authorList>
    </citation>
    <scope>NUCLEOTIDE SEQUENCE</scope>
    <source>
        <strain evidence="4">EL160426</strain>
    </source>
</reference>
<keyword evidence="3" id="KW-1133">Transmembrane helix</keyword>
<gene>
    <name evidence="4" type="ORF">AsAng_0008280</name>
</gene>
<dbReference type="KEGG" id="aup:AsAng_0008280"/>